<keyword evidence="4" id="KW-1185">Reference proteome</keyword>
<sequence length="80" mass="7649">MSFLLRRAVVVSLAALALTAGGAVSAASAAPVSAPAVASPGPGGGGGGFNGGHEPPMHFGPFEIPKFGSVSGGFSWGLAR</sequence>
<dbReference type="Proteomes" id="UP001499878">
    <property type="component" value="Unassembled WGS sequence"/>
</dbReference>
<accession>A0ABP9TCX6</accession>
<organism evidence="3 4">
    <name type="scientific">Streptomyces thinghirensis</name>
    <dbReference type="NCBI Taxonomy" id="551547"/>
    <lineage>
        <taxon>Bacteria</taxon>
        <taxon>Bacillati</taxon>
        <taxon>Actinomycetota</taxon>
        <taxon>Actinomycetes</taxon>
        <taxon>Kitasatosporales</taxon>
        <taxon>Streptomycetaceae</taxon>
        <taxon>Streptomyces</taxon>
    </lineage>
</organism>
<feature type="signal peptide" evidence="2">
    <location>
        <begin position="1"/>
        <end position="29"/>
    </location>
</feature>
<dbReference type="RefSeq" id="WP_345636763.1">
    <property type="nucleotide sequence ID" value="NZ_BAABJR010000022.1"/>
</dbReference>
<feature type="region of interest" description="Disordered" evidence="1">
    <location>
        <begin position="33"/>
        <end position="55"/>
    </location>
</feature>
<keyword evidence="2" id="KW-0732">Signal</keyword>
<feature type="compositionally biased region" description="Gly residues" evidence="1">
    <location>
        <begin position="41"/>
        <end position="51"/>
    </location>
</feature>
<evidence type="ECO:0000256" key="1">
    <source>
        <dbReference type="SAM" id="MobiDB-lite"/>
    </source>
</evidence>
<comment type="caution">
    <text evidence="3">The sequence shown here is derived from an EMBL/GenBank/DDBJ whole genome shotgun (WGS) entry which is preliminary data.</text>
</comment>
<name>A0ABP9TCX6_9ACTN</name>
<dbReference type="PROSITE" id="PS51318">
    <property type="entry name" value="TAT"/>
    <property type="match status" value="1"/>
</dbReference>
<feature type="chain" id="PRO_5046187578" evidence="2">
    <location>
        <begin position="30"/>
        <end position="80"/>
    </location>
</feature>
<evidence type="ECO:0000256" key="2">
    <source>
        <dbReference type="SAM" id="SignalP"/>
    </source>
</evidence>
<gene>
    <name evidence="3" type="ORF">GCM10023323_65600</name>
</gene>
<protein>
    <submittedName>
        <fullName evidence="3">Uncharacterized protein</fullName>
    </submittedName>
</protein>
<evidence type="ECO:0000313" key="4">
    <source>
        <dbReference type="Proteomes" id="UP001499878"/>
    </source>
</evidence>
<dbReference type="InterPro" id="IPR006311">
    <property type="entry name" value="TAT_signal"/>
</dbReference>
<evidence type="ECO:0000313" key="3">
    <source>
        <dbReference type="EMBL" id="GAA5215662.1"/>
    </source>
</evidence>
<proteinExistence type="predicted"/>
<dbReference type="EMBL" id="BAABJR010000022">
    <property type="protein sequence ID" value="GAA5215662.1"/>
    <property type="molecule type" value="Genomic_DNA"/>
</dbReference>
<reference evidence="4" key="1">
    <citation type="journal article" date="2019" name="Int. J. Syst. Evol. Microbiol.">
        <title>The Global Catalogue of Microorganisms (GCM) 10K type strain sequencing project: providing services to taxonomists for standard genome sequencing and annotation.</title>
        <authorList>
            <consortium name="The Broad Institute Genomics Platform"/>
            <consortium name="The Broad Institute Genome Sequencing Center for Infectious Disease"/>
            <person name="Wu L."/>
            <person name="Ma J."/>
        </authorList>
    </citation>
    <scope>NUCLEOTIDE SEQUENCE [LARGE SCALE GENOMIC DNA]</scope>
    <source>
        <strain evidence="4">JCM 18306</strain>
    </source>
</reference>